<feature type="compositionally biased region" description="Basic and acidic residues" evidence="1">
    <location>
        <begin position="10"/>
        <end position="56"/>
    </location>
</feature>
<evidence type="ECO:0000256" key="1">
    <source>
        <dbReference type="SAM" id="MobiDB-lite"/>
    </source>
</evidence>
<keyword evidence="3" id="KW-1185">Reference proteome</keyword>
<name>A0A9D4H6U0_DREPO</name>
<gene>
    <name evidence="2" type="ORF">DPMN_130505</name>
</gene>
<proteinExistence type="predicted"/>
<dbReference type="EMBL" id="JAIWYP010000005">
    <property type="protein sequence ID" value="KAH3828525.1"/>
    <property type="molecule type" value="Genomic_DNA"/>
</dbReference>
<dbReference type="AlphaFoldDB" id="A0A9D4H6U0"/>
<organism evidence="2 3">
    <name type="scientific">Dreissena polymorpha</name>
    <name type="common">Zebra mussel</name>
    <name type="synonym">Mytilus polymorpha</name>
    <dbReference type="NCBI Taxonomy" id="45954"/>
    <lineage>
        <taxon>Eukaryota</taxon>
        <taxon>Metazoa</taxon>
        <taxon>Spiralia</taxon>
        <taxon>Lophotrochozoa</taxon>
        <taxon>Mollusca</taxon>
        <taxon>Bivalvia</taxon>
        <taxon>Autobranchia</taxon>
        <taxon>Heteroconchia</taxon>
        <taxon>Euheterodonta</taxon>
        <taxon>Imparidentia</taxon>
        <taxon>Neoheterodontei</taxon>
        <taxon>Myida</taxon>
        <taxon>Dreissenoidea</taxon>
        <taxon>Dreissenidae</taxon>
        <taxon>Dreissena</taxon>
    </lineage>
</organism>
<accession>A0A9D4H6U0</accession>
<protein>
    <submittedName>
        <fullName evidence="2">Uncharacterized protein</fullName>
    </submittedName>
</protein>
<reference evidence="2" key="2">
    <citation type="submission" date="2020-11" db="EMBL/GenBank/DDBJ databases">
        <authorList>
            <person name="McCartney M.A."/>
            <person name="Auch B."/>
            <person name="Kono T."/>
            <person name="Mallez S."/>
            <person name="Becker A."/>
            <person name="Gohl D.M."/>
            <person name="Silverstein K.A.T."/>
            <person name="Koren S."/>
            <person name="Bechman K.B."/>
            <person name="Herman A."/>
            <person name="Abrahante J.E."/>
            <person name="Garbe J."/>
        </authorList>
    </citation>
    <scope>NUCLEOTIDE SEQUENCE</scope>
    <source>
        <strain evidence="2">Duluth1</strain>
        <tissue evidence="2">Whole animal</tissue>
    </source>
</reference>
<evidence type="ECO:0000313" key="2">
    <source>
        <dbReference type="EMBL" id="KAH3828525.1"/>
    </source>
</evidence>
<evidence type="ECO:0000313" key="3">
    <source>
        <dbReference type="Proteomes" id="UP000828390"/>
    </source>
</evidence>
<comment type="caution">
    <text evidence="2">The sequence shown here is derived from an EMBL/GenBank/DDBJ whole genome shotgun (WGS) entry which is preliminary data.</text>
</comment>
<sequence length="65" mass="8143">MRFKVNTTRARGERERETDRQSDRQTDTQTDRQTQRERESEREKQRAAIDKDNRNQYIHFHFEMK</sequence>
<feature type="region of interest" description="Disordered" evidence="1">
    <location>
        <begin position="1"/>
        <end position="56"/>
    </location>
</feature>
<reference evidence="2" key="1">
    <citation type="journal article" date="2019" name="bioRxiv">
        <title>The Genome of the Zebra Mussel, Dreissena polymorpha: A Resource for Invasive Species Research.</title>
        <authorList>
            <person name="McCartney M.A."/>
            <person name="Auch B."/>
            <person name="Kono T."/>
            <person name="Mallez S."/>
            <person name="Zhang Y."/>
            <person name="Obille A."/>
            <person name="Becker A."/>
            <person name="Abrahante J.E."/>
            <person name="Garbe J."/>
            <person name="Badalamenti J.P."/>
            <person name="Herman A."/>
            <person name="Mangelson H."/>
            <person name="Liachko I."/>
            <person name="Sullivan S."/>
            <person name="Sone E.D."/>
            <person name="Koren S."/>
            <person name="Silverstein K.A.T."/>
            <person name="Beckman K.B."/>
            <person name="Gohl D.M."/>
        </authorList>
    </citation>
    <scope>NUCLEOTIDE SEQUENCE</scope>
    <source>
        <strain evidence="2">Duluth1</strain>
        <tissue evidence="2">Whole animal</tissue>
    </source>
</reference>
<dbReference type="Proteomes" id="UP000828390">
    <property type="component" value="Unassembled WGS sequence"/>
</dbReference>